<dbReference type="Pfam" id="PF00400">
    <property type="entry name" value="WD40"/>
    <property type="match status" value="3"/>
</dbReference>
<dbReference type="SMART" id="SM00320">
    <property type="entry name" value="WD40"/>
    <property type="match status" value="3"/>
</dbReference>
<dbReference type="AlphaFoldDB" id="A0A9X6NCR7"/>
<feature type="region of interest" description="Disordered" evidence="7">
    <location>
        <begin position="1"/>
        <end position="32"/>
    </location>
</feature>
<evidence type="ECO:0000256" key="7">
    <source>
        <dbReference type="SAM" id="MobiDB-lite"/>
    </source>
</evidence>
<reference evidence="9" key="1">
    <citation type="submission" date="2017-01" db="EMBL/GenBank/DDBJ databases">
        <title>Comparative genomics of anhydrobiosis in the tardigrade Hypsibius dujardini.</title>
        <authorList>
            <person name="Yoshida Y."/>
            <person name="Koutsovoulos G."/>
            <person name="Laetsch D."/>
            <person name="Stevens L."/>
            <person name="Kumar S."/>
            <person name="Horikawa D."/>
            <person name="Ishino K."/>
            <person name="Komine S."/>
            <person name="Tomita M."/>
            <person name="Blaxter M."/>
            <person name="Arakawa K."/>
        </authorList>
    </citation>
    <scope>NUCLEOTIDE SEQUENCE [LARGE SCALE GENOMIC DNA]</scope>
    <source>
        <strain evidence="9">Z151</strain>
    </source>
</reference>
<proteinExistence type="inferred from homology"/>
<evidence type="ECO:0000256" key="1">
    <source>
        <dbReference type="ARBA" id="ARBA00008075"/>
    </source>
</evidence>
<accession>A0A9X6NCR7</accession>
<dbReference type="InterPro" id="IPR015943">
    <property type="entry name" value="WD40/YVTN_repeat-like_dom_sf"/>
</dbReference>
<keyword evidence="5" id="KW-0804">Transcription</keyword>
<gene>
    <name evidence="8" type="ORF">BV898_15397</name>
</gene>
<comment type="similarity">
    <text evidence="1">Belongs to the WD repeat ESC family.</text>
</comment>
<evidence type="ECO:0000256" key="4">
    <source>
        <dbReference type="ARBA" id="ARBA00023015"/>
    </source>
</evidence>
<name>A0A9X6NCR7_HYPEX</name>
<evidence type="ECO:0000313" key="9">
    <source>
        <dbReference type="Proteomes" id="UP000192578"/>
    </source>
</evidence>
<dbReference type="PANTHER" id="PTHR10253">
    <property type="entry name" value="POLYCOMB PROTEIN"/>
    <property type="match status" value="1"/>
</dbReference>
<protein>
    <submittedName>
        <fullName evidence="8">Polycomb protein EED</fullName>
    </submittedName>
</protein>
<dbReference type="Proteomes" id="UP000192578">
    <property type="component" value="Unassembled WGS sequence"/>
</dbReference>
<dbReference type="OrthoDB" id="7318948at2759"/>
<dbReference type="PROSITE" id="PS50294">
    <property type="entry name" value="WD_REPEATS_REGION"/>
    <property type="match status" value="2"/>
</dbReference>
<comment type="caution">
    <text evidence="8">The sequence shown here is derived from an EMBL/GenBank/DDBJ whole genome shotgun (WGS) entry which is preliminary data.</text>
</comment>
<dbReference type="Gene3D" id="2.130.10.10">
    <property type="entry name" value="YVTN repeat-like/Quinoprotein amine dehydrogenase"/>
    <property type="match status" value="1"/>
</dbReference>
<keyword evidence="9" id="KW-1185">Reference proteome</keyword>
<dbReference type="PROSITE" id="PS50082">
    <property type="entry name" value="WD_REPEATS_2"/>
    <property type="match status" value="2"/>
</dbReference>
<evidence type="ECO:0000256" key="3">
    <source>
        <dbReference type="ARBA" id="ARBA00022737"/>
    </source>
</evidence>
<evidence type="ECO:0000313" key="8">
    <source>
        <dbReference type="EMBL" id="OWA50894.1"/>
    </source>
</evidence>
<dbReference type="InterPro" id="IPR001680">
    <property type="entry name" value="WD40_rpt"/>
</dbReference>
<sequence>MSLRETKKQRLDTEERSVASNGSRAPAAGNSLSFTTGKRFDAWQHANETASKVDGVSRVSHFIYSVQVNPNPPARLLKPGMAYLVALVTAEHLMIVQVSEKGDTVERMELFVVPDQPCKDQPKQAKQAAEKEDLYTCIWVKDPINRQEWTAVCFAGSTGVIRIVDLALMPQRTAFLRGHATAVNELRYCPTHPAFLLSCSKDQTMRLWSIKYLQCLAVFGGAQGHKAEIISMDVDSTGSYLVSGSYDSCIKIWALFGDENKRLMDAVRIHAITSDPQSVTVPAPLFSASDIHDGQIDCVRFAFPGTKNIFVISKASDQTILIWLAILSTGPRLPGITAEWQQCHRIKLTHNEFWFVKFSLLQGSPAAEHLFALGDDKGSIKIMDLEALVKKEKHATAFVKATQHRHGSPNKAVIRSVDFSSDGRLLVGGSDDGLCHIFVRKEFSAPLKFVASASAVSRKGAVEDDHSNSV</sequence>
<keyword evidence="4" id="KW-0805">Transcription regulation</keyword>
<evidence type="ECO:0000256" key="5">
    <source>
        <dbReference type="ARBA" id="ARBA00023163"/>
    </source>
</evidence>
<organism evidence="8 9">
    <name type="scientific">Hypsibius exemplaris</name>
    <name type="common">Freshwater tardigrade</name>
    <dbReference type="NCBI Taxonomy" id="2072580"/>
    <lineage>
        <taxon>Eukaryota</taxon>
        <taxon>Metazoa</taxon>
        <taxon>Ecdysozoa</taxon>
        <taxon>Tardigrada</taxon>
        <taxon>Eutardigrada</taxon>
        <taxon>Parachela</taxon>
        <taxon>Hypsibioidea</taxon>
        <taxon>Hypsibiidae</taxon>
        <taxon>Hypsibius</taxon>
    </lineage>
</organism>
<feature type="compositionally biased region" description="Basic and acidic residues" evidence="7">
    <location>
        <begin position="1"/>
        <end position="17"/>
    </location>
</feature>
<dbReference type="InterPro" id="IPR051243">
    <property type="entry name" value="PcG_WD-repeat"/>
</dbReference>
<evidence type="ECO:0000256" key="2">
    <source>
        <dbReference type="ARBA" id="ARBA00022574"/>
    </source>
</evidence>
<feature type="repeat" description="WD" evidence="6">
    <location>
        <begin position="176"/>
        <end position="218"/>
    </location>
</feature>
<keyword evidence="2 6" id="KW-0853">WD repeat</keyword>
<feature type="repeat" description="WD" evidence="6">
    <location>
        <begin position="222"/>
        <end position="253"/>
    </location>
</feature>
<keyword evidence="3" id="KW-0677">Repeat</keyword>
<dbReference type="InterPro" id="IPR036322">
    <property type="entry name" value="WD40_repeat_dom_sf"/>
</dbReference>
<dbReference type="SUPFAM" id="SSF50978">
    <property type="entry name" value="WD40 repeat-like"/>
    <property type="match status" value="1"/>
</dbReference>
<dbReference type="EMBL" id="MTYJ01000207">
    <property type="protein sequence ID" value="OWA50894.1"/>
    <property type="molecule type" value="Genomic_DNA"/>
</dbReference>
<evidence type="ECO:0000256" key="6">
    <source>
        <dbReference type="PROSITE-ProRule" id="PRU00221"/>
    </source>
</evidence>